<accession>R9UPV4</accession>
<proteinExistence type="predicted"/>
<dbReference type="HOGENOM" id="CLU_2845663_0_0_9"/>
<evidence type="ECO:0000313" key="1">
    <source>
        <dbReference type="EMBL" id="AGN70685.1"/>
    </source>
</evidence>
<organism evidence="1 2">
    <name type="scientific">Paenibacillus mucilaginosus K02</name>
    <dbReference type="NCBI Taxonomy" id="997761"/>
    <lineage>
        <taxon>Bacteria</taxon>
        <taxon>Bacillati</taxon>
        <taxon>Bacillota</taxon>
        <taxon>Bacilli</taxon>
        <taxon>Bacillales</taxon>
        <taxon>Paenibacillaceae</taxon>
        <taxon>Paenibacillus</taxon>
    </lineage>
</organism>
<name>R9UPV4_9BACL</name>
<dbReference type="RefSeq" id="WP_016362602.1">
    <property type="nucleotide sequence ID" value="NC_017672.3"/>
</dbReference>
<evidence type="ECO:0000313" key="2">
    <source>
        <dbReference type="Proteomes" id="UP000007392"/>
    </source>
</evidence>
<dbReference type="Proteomes" id="UP000007392">
    <property type="component" value="Chromosome"/>
</dbReference>
<reference evidence="1 2" key="1">
    <citation type="submission" date="2013-06" db="EMBL/GenBank/DDBJ databases">
        <title>Complete genome sequence of Paenibacillus mucilaginosus K02.</title>
        <authorList>
            <person name="Xiao B."/>
            <person name="Sun L."/>
            <person name="Xiao L."/>
            <person name="Lian B."/>
        </authorList>
    </citation>
    <scope>NUCLEOTIDE SEQUENCE [LARGE SCALE GENOMIC DNA]</scope>
    <source>
        <strain evidence="1 2">K02</strain>
    </source>
</reference>
<protein>
    <submittedName>
        <fullName evidence="1">Uncharacterized protein</fullName>
    </submittedName>
</protein>
<gene>
    <name evidence="1" type="ORF">B2K_39365</name>
</gene>
<dbReference type="KEGG" id="pmw:B2K_39365"/>
<sequence>MRLQFCLGLAFGRVNLCIPKLGESGFKLTSEEIKASIQKAWLDHNAKVQPAKLTDSGTSSEQKVI</sequence>
<dbReference type="EMBL" id="CP003422">
    <property type="protein sequence ID" value="AGN70685.1"/>
    <property type="molecule type" value="Genomic_DNA"/>
</dbReference>
<dbReference type="AlphaFoldDB" id="R9UPV4"/>